<name>T5LEB5_9BURK</name>
<keyword evidence="2" id="KW-1185">Reference proteome</keyword>
<evidence type="ECO:0000313" key="1">
    <source>
        <dbReference type="EMBL" id="EQM95211.1"/>
    </source>
</evidence>
<protein>
    <submittedName>
        <fullName evidence="1">Uncharacterized protein</fullName>
    </submittedName>
</protein>
<proteinExistence type="predicted"/>
<organism evidence="1 2">
    <name type="scientific">Oxalobacter paraformigenes</name>
    <dbReference type="NCBI Taxonomy" id="556268"/>
    <lineage>
        <taxon>Bacteria</taxon>
        <taxon>Pseudomonadati</taxon>
        <taxon>Pseudomonadota</taxon>
        <taxon>Betaproteobacteria</taxon>
        <taxon>Burkholderiales</taxon>
        <taxon>Oxalobacteraceae</taxon>
        <taxon>Oxalobacter</taxon>
    </lineage>
</organism>
<dbReference type="AlphaFoldDB" id="T5LEB5"/>
<reference evidence="1" key="1">
    <citation type="submission" date="2011-10" db="EMBL/GenBank/DDBJ databases">
        <title>The Genome Sequence of Oxalobacter formigenes HOxBLS.</title>
        <authorList>
            <consortium name="The Broad Institute Genome Sequencing Platform"/>
            <person name="Earl A."/>
            <person name="Ward D."/>
            <person name="Feldgarden M."/>
            <person name="Gevers D."/>
            <person name="Allison M.J."/>
            <person name="Humphrey S."/>
            <person name="Young S.K."/>
            <person name="Zeng Q."/>
            <person name="Gargeya S."/>
            <person name="Fitzgerald M."/>
            <person name="Haas B."/>
            <person name="Abouelleil A."/>
            <person name="Alvarado L."/>
            <person name="Arachchi H.M."/>
            <person name="Berlin A."/>
            <person name="Brown A."/>
            <person name="Chapman S.B."/>
            <person name="Chen Z."/>
            <person name="Dunbar C."/>
            <person name="Freedman E."/>
            <person name="Gearin G."/>
            <person name="Goldberg J."/>
            <person name="Griggs A."/>
            <person name="Gujja S."/>
            <person name="Heiman D."/>
            <person name="Howarth C."/>
            <person name="Larson L."/>
            <person name="Lui A."/>
            <person name="MacDonald P.J.P."/>
            <person name="Montmayeur A."/>
            <person name="Murphy C."/>
            <person name="Neiman D."/>
            <person name="Pearson M."/>
            <person name="Priest M."/>
            <person name="Roberts A."/>
            <person name="Saif S."/>
            <person name="Shea T."/>
            <person name="Shenoy N."/>
            <person name="Sisk P."/>
            <person name="Stolte C."/>
            <person name="Sykes S."/>
            <person name="Wortman J."/>
            <person name="Nusbaum C."/>
            <person name="Birren B."/>
        </authorList>
    </citation>
    <scope>NUCLEOTIDE SEQUENCE [LARGE SCALE GENOMIC DNA]</scope>
    <source>
        <strain evidence="1">HOxBLS</strain>
    </source>
</reference>
<dbReference type="Proteomes" id="UP000003973">
    <property type="component" value="Unassembled WGS sequence"/>
</dbReference>
<comment type="caution">
    <text evidence="1">The sequence shown here is derived from an EMBL/GenBank/DDBJ whole genome shotgun (WGS) entry which is preliminary data.</text>
</comment>
<evidence type="ECO:0000313" key="2">
    <source>
        <dbReference type="Proteomes" id="UP000003973"/>
    </source>
</evidence>
<accession>T5LEB5</accession>
<dbReference type="EMBL" id="ACDP02000021">
    <property type="protein sequence ID" value="EQM95211.1"/>
    <property type="molecule type" value="Genomic_DNA"/>
</dbReference>
<gene>
    <name evidence="1" type="ORF">OFAG_02236</name>
</gene>
<dbReference type="HOGENOM" id="CLU_2383361_0_0_4"/>
<sequence>MAGRGSRRFAGKGGKNALIARDGMWQVRRGRAVRLPAIRGRFMAFAGNRGKKDTDEGPGCSVFSGKQGDVWPCPAGFRVRPETGGARRQMIRKT</sequence>